<organism evidence="1 2">
    <name type="scientific">Microbulbifer okhotskensis</name>
    <dbReference type="NCBI Taxonomy" id="2926617"/>
    <lineage>
        <taxon>Bacteria</taxon>
        <taxon>Pseudomonadati</taxon>
        <taxon>Pseudomonadota</taxon>
        <taxon>Gammaproteobacteria</taxon>
        <taxon>Cellvibrionales</taxon>
        <taxon>Microbulbiferaceae</taxon>
        <taxon>Microbulbifer</taxon>
    </lineage>
</organism>
<gene>
    <name evidence="1" type="ORF">MO867_19330</name>
</gene>
<reference evidence="1" key="1">
    <citation type="journal article" date="2022" name="Arch. Microbiol.">
        <title>Microbulbifer okhotskensis sp. nov., isolated from a deep bottom sediment of the Okhotsk Sea.</title>
        <authorList>
            <person name="Romanenko L."/>
            <person name="Kurilenko V."/>
            <person name="Otstavnykh N."/>
            <person name="Velansky P."/>
            <person name="Isaeva M."/>
            <person name="Mikhailov V."/>
        </authorList>
    </citation>
    <scope>NUCLEOTIDE SEQUENCE</scope>
    <source>
        <strain evidence="1">OS29</strain>
    </source>
</reference>
<dbReference type="AlphaFoldDB" id="A0A9X2EV47"/>
<accession>A0A9X2EV47</accession>
<dbReference type="Gene3D" id="3.90.550.10">
    <property type="entry name" value="Spore Coat Polysaccharide Biosynthesis Protein SpsA, Chain A"/>
    <property type="match status" value="1"/>
</dbReference>
<sequence>MSMISIVIISGTSVSNLGACLQSILRQQCKDIEILVLSLSTENENVQLVNTFRDYFTGFRFICVPDTPQINSQFIFELGLKNTLGDYIGFIDESDCFCPTILGKLSSIADSHQPDIIFFSHNNDALDLAGNYDNESNRAAKKNLLKSDPDKLRKLYRRDFSSGKNLSKYTMESCVQSHSLHWVSTLKAVSMSIIPAVGSYNLADLNEFENEGKFQQIADQYLLLFDYINITFVEYKYDLLVSWLLYLLRLRPLHGDKKIAALCIKSNFLSRYKEQDFYKVTESLNLGKGERNLLREWYSYCNKKKFRVPHVLNQLLPVQLYQYAKNNDSGNVLQKLFDRIYFRLPDTIKLLVDFPKKNIRKRVSNRELLEALESLTKQSKFDRYMSMINEDCEKKITKHLSEIKQELTQLKNSKFTENLD</sequence>
<dbReference type="Proteomes" id="UP001139028">
    <property type="component" value="Unassembled WGS sequence"/>
</dbReference>
<comment type="caution">
    <text evidence="1">The sequence shown here is derived from an EMBL/GenBank/DDBJ whole genome shotgun (WGS) entry which is preliminary data.</text>
</comment>
<protein>
    <recommendedName>
        <fullName evidence="3">Glycosyl transferase family 2</fullName>
    </recommendedName>
</protein>
<evidence type="ECO:0000313" key="2">
    <source>
        <dbReference type="Proteomes" id="UP001139028"/>
    </source>
</evidence>
<dbReference type="InterPro" id="IPR029044">
    <property type="entry name" value="Nucleotide-diphossugar_trans"/>
</dbReference>
<evidence type="ECO:0008006" key="3">
    <source>
        <dbReference type="Google" id="ProtNLM"/>
    </source>
</evidence>
<dbReference type="EMBL" id="JALBWM010000141">
    <property type="protein sequence ID" value="MCO1336488.1"/>
    <property type="molecule type" value="Genomic_DNA"/>
</dbReference>
<name>A0A9X2EV47_9GAMM</name>
<proteinExistence type="predicted"/>
<dbReference type="RefSeq" id="WP_252472169.1">
    <property type="nucleotide sequence ID" value="NZ_JALBWM010000141.1"/>
</dbReference>
<dbReference type="SUPFAM" id="SSF53448">
    <property type="entry name" value="Nucleotide-diphospho-sugar transferases"/>
    <property type="match status" value="1"/>
</dbReference>
<keyword evidence="2" id="KW-1185">Reference proteome</keyword>
<evidence type="ECO:0000313" key="1">
    <source>
        <dbReference type="EMBL" id="MCO1336488.1"/>
    </source>
</evidence>